<feature type="compositionally biased region" description="Basic and acidic residues" evidence="10">
    <location>
        <begin position="13"/>
        <end position="25"/>
    </location>
</feature>
<feature type="compositionally biased region" description="Low complexity" evidence="10">
    <location>
        <begin position="483"/>
        <end position="497"/>
    </location>
</feature>
<dbReference type="SUPFAM" id="SSF56112">
    <property type="entry name" value="Protein kinase-like (PK-like)"/>
    <property type="match status" value="1"/>
</dbReference>
<dbReference type="InterPro" id="IPR036860">
    <property type="entry name" value="SH2_dom_sf"/>
</dbReference>
<dbReference type="Gene3D" id="1.10.510.10">
    <property type="entry name" value="Transferase(Phosphotransferase) domain 1"/>
    <property type="match status" value="1"/>
</dbReference>
<feature type="compositionally biased region" description="Pro residues" evidence="10">
    <location>
        <begin position="53"/>
        <end position="80"/>
    </location>
</feature>
<dbReference type="STRING" id="1561998.A0A1I7TQ91"/>
<dbReference type="FunFam" id="3.30.200.20:FF:000960">
    <property type="entry name" value="Tyrosine-protein kinase"/>
    <property type="match status" value="1"/>
</dbReference>
<keyword evidence="3 9" id="KW-0418">Kinase</keyword>
<dbReference type="InterPro" id="IPR035849">
    <property type="entry name" value="Fes/Fps/Fer_SH2"/>
</dbReference>
<keyword evidence="13" id="KW-1185">Reference proteome</keyword>
<accession>A0A1I7TQ91</accession>
<dbReference type="InterPro" id="IPR011009">
    <property type="entry name" value="Kinase-like_dom_sf"/>
</dbReference>
<dbReference type="EC" id="2.7.10.2" evidence="9"/>
<evidence type="ECO:0000256" key="1">
    <source>
        <dbReference type="ARBA" id="ARBA00022679"/>
    </source>
</evidence>
<reference evidence="14" key="1">
    <citation type="submission" date="2016-11" db="UniProtKB">
        <authorList>
            <consortium name="WormBaseParasite"/>
        </authorList>
    </citation>
    <scope>IDENTIFICATION</scope>
</reference>
<feature type="compositionally biased region" description="Low complexity" evidence="10">
    <location>
        <begin position="26"/>
        <end position="35"/>
    </location>
</feature>
<sequence length="531" mass="58613">MDTSTKAISLKPAEPREPVIREKLPGGDVPLVPVVPVVPPATQPGQGGSKESPNPPVLATPPQDGPKPPQEAPKPTPDVPKPVAIEAPTIQMPLEMKTCKFYHGIIPRVDAEQSLRNVGDYLLRRTEPNEVTKGLYIVITVKKETGYVHVPLSQTRDALKQFYFVPAVKENTILEVIDQHHARAQPIAAGDVLLRKPVFRSTWIIDHEDVILYRKIGSGAFGEVFLARMVDPTSEYVLDCAVKKLKQEATLDAKLRFMKEARMMKKNYKHKHLVMIFGIATLNSPLLILMELCPNGSLISHLRKNKGKVTVLDKLRFTAESSSGLAYLEKMDCIHRDVAARNCLLSAKNEIKISDFGLADDKGMIIDHSLDKLPIKWLAPETMQDKVYSLKSDIWAFGIMIWEIFADGEEPYPGLNNLQARAKIVALDYRMKFPDETPTEVVQVIATCWLKNPDQRSTMLAHSQALQQIYEAKMPLLLANQQAPGSTPTPGAVAPGAATPPEPSSPAVPRVSPPPSEPPAAAVNKSTYQKD</sequence>
<dbReference type="Gene3D" id="3.30.200.20">
    <property type="entry name" value="Phosphorylase Kinase, domain 1"/>
    <property type="match status" value="1"/>
</dbReference>
<keyword evidence="2 8" id="KW-0547">Nucleotide-binding</keyword>
<organism evidence="13 14">
    <name type="scientific">Caenorhabditis tropicalis</name>
    <dbReference type="NCBI Taxonomy" id="1561998"/>
    <lineage>
        <taxon>Eukaryota</taxon>
        <taxon>Metazoa</taxon>
        <taxon>Ecdysozoa</taxon>
        <taxon>Nematoda</taxon>
        <taxon>Chromadorea</taxon>
        <taxon>Rhabditida</taxon>
        <taxon>Rhabditina</taxon>
        <taxon>Rhabditomorpha</taxon>
        <taxon>Rhabditoidea</taxon>
        <taxon>Rhabditidae</taxon>
        <taxon>Peloderinae</taxon>
        <taxon>Caenorhabditis</taxon>
    </lineage>
</organism>
<dbReference type="PANTHER" id="PTHR24418">
    <property type="entry name" value="TYROSINE-PROTEIN KINASE"/>
    <property type="match status" value="1"/>
</dbReference>
<dbReference type="PRINTS" id="PR00109">
    <property type="entry name" value="TYRKINASE"/>
</dbReference>
<dbReference type="Pfam" id="PF07714">
    <property type="entry name" value="PK_Tyr_Ser-Thr"/>
    <property type="match status" value="1"/>
</dbReference>
<evidence type="ECO:0000256" key="4">
    <source>
        <dbReference type="ARBA" id="ARBA00022840"/>
    </source>
</evidence>
<comment type="similarity">
    <text evidence="9">Belongs to the protein kinase superfamily. Tyr protein kinase family.</text>
</comment>
<evidence type="ECO:0000259" key="11">
    <source>
        <dbReference type="PROSITE" id="PS50001"/>
    </source>
</evidence>
<dbReference type="InterPro" id="IPR000719">
    <property type="entry name" value="Prot_kinase_dom"/>
</dbReference>
<dbReference type="InterPro" id="IPR020635">
    <property type="entry name" value="Tyr_kinase_cat_dom"/>
</dbReference>
<dbReference type="Proteomes" id="UP000095282">
    <property type="component" value="Unplaced"/>
</dbReference>
<dbReference type="GO" id="GO:0004715">
    <property type="term" value="F:non-membrane spanning protein tyrosine kinase activity"/>
    <property type="evidence" value="ECO:0007669"/>
    <property type="project" value="UniProtKB-EC"/>
</dbReference>
<feature type="domain" description="Protein kinase" evidence="12">
    <location>
        <begin position="210"/>
        <end position="477"/>
    </location>
</feature>
<dbReference type="WBParaSite" id="Csp11.Scaffold629.g10695.t1">
    <property type="protein sequence ID" value="Csp11.Scaffold629.g10695.t1"/>
    <property type="gene ID" value="Csp11.Scaffold629.g10695"/>
</dbReference>
<dbReference type="InterPro" id="IPR001245">
    <property type="entry name" value="Ser-Thr/Tyr_kinase_cat_dom"/>
</dbReference>
<dbReference type="InterPro" id="IPR000980">
    <property type="entry name" value="SH2"/>
</dbReference>
<feature type="region of interest" description="Disordered" evidence="10">
    <location>
        <begin position="481"/>
        <end position="531"/>
    </location>
</feature>
<comment type="catalytic activity">
    <reaction evidence="6 9">
        <text>L-tyrosyl-[protein] + ATP = O-phospho-L-tyrosyl-[protein] + ADP + H(+)</text>
        <dbReference type="Rhea" id="RHEA:10596"/>
        <dbReference type="Rhea" id="RHEA-COMP:10136"/>
        <dbReference type="Rhea" id="RHEA-COMP:20101"/>
        <dbReference type="ChEBI" id="CHEBI:15378"/>
        <dbReference type="ChEBI" id="CHEBI:30616"/>
        <dbReference type="ChEBI" id="CHEBI:46858"/>
        <dbReference type="ChEBI" id="CHEBI:61978"/>
        <dbReference type="ChEBI" id="CHEBI:456216"/>
        <dbReference type="EC" id="2.7.10.2"/>
    </reaction>
</comment>
<keyword evidence="7" id="KW-0727">SH2 domain</keyword>
<evidence type="ECO:0000259" key="12">
    <source>
        <dbReference type="PROSITE" id="PS50011"/>
    </source>
</evidence>
<name>A0A1I7TQ91_9PELO</name>
<feature type="binding site" evidence="8">
    <location>
        <position position="244"/>
    </location>
    <ligand>
        <name>ATP</name>
        <dbReference type="ChEBI" id="CHEBI:30616"/>
    </ligand>
</feature>
<evidence type="ECO:0000313" key="13">
    <source>
        <dbReference type="Proteomes" id="UP000095282"/>
    </source>
</evidence>
<feature type="compositionally biased region" description="Pro residues" evidence="10">
    <location>
        <begin position="498"/>
        <end position="518"/>
    </location>
</feature>
<dbReference type="PROSITE" id="PS00109">
    <property type="entry name" value="PROTEIN_KINASE_TYR"/>
    <property type="match status" value="1"/>
</dbReference>
<proteinExistence type="inferred from homology"/>
<keyword evidence="1 9" id="KW-0808">Transferase</keyword>
<dbReference type="PROSITE" id="PS00107">
    <property type="entry name" value="PROTEIN_KINASE_ATP"/>
    <property type="match status" value="1"/>
</dbReference>
<evidence type="ECO:0000256" key="9">
    <source>
        <dbReference type="RuleBase" id="RU362096"/>
    </source>
</evidence>
<protein>
    <recommendedName>
        <fullName evidence="9">Tyrosine-protein kinase</fullName>
        <ecNumber evidence="9">2.7.10.2</ecNumber>
    </recommendedName>
</protein>
<evidence type="ECO:0000256" key="2">
    <source>
        <dbReference type="ARBA" id="ARBA00022741"/>
    </source>
</evidence>
<dbReference type="SMART" id="SM00219">
    <property type="entry name" value="TyrKc"/>
    <property type="match status" value="1"/>
</dbReference>
<keyword evidence="4 8" id="KW-0067">ATP-binding</keyword>
<evidence type="ECO:0000256" key="5">
    <source>
        <dbReference type="ARBA" id="ARBA00023137"/>
    </source>
</evidence>
<dbReference type="GO" id="GO:0005524">
    <property type="term" value="F:ATP binding"/>
    <property type="evidence" value="ECO:0007669"/>
    <property type="project" value="UniProtKB-UniRule"/>
</dbReference>
<dbReference type="InterPro" id="IPR050198">
    <property type="entry name" value="Non-receptor_tyrosine_kinases"/>
</dbReference>
<dbReference type="CDD" id="cd10361">
    <property type="entry name" value="SH2_Fps_family"/>
    <property type="match status" value="1"/>
</dbReference>
<evidence type="ECO:0000256" key="7">
    <source>
        <dbReference type="PROSITE-ProRule" id="PRU00191"/>
    </source>
</evidence>
<dbReference type="SMART" id="SM00252">
    <property type="entry name" value="SH2"/>
    <property type="match status" value="1"/>
</dbReference>
<dbReference type="PROSITE" id="PS50011">
    <property type="entry name" value="PROTEIN_KINASE_DOM"/>
    <property type="match status" value="1"/>
</dbReference>
<dbReference type="SUPFAM" id="SSF55550">
    <property type="entry name" value="SH2 domain"/>
    <property type="match status" value="1"/>
</dbReference>
<dbReference type="eggNOG" id="KOG0194">
    <property type="taxonomic scope" value="Eukaryota"/>
</dbReference>
<evidence type="ECO:0000313" key="14">
    <source>
        <dbReference type="WBParaSite" id="Csp11.Scaffold629.g10695.t1"/>
    </source>
</evidence>
<dbReference type="InterPro" id="IPR008266">
    <property type="entry name" value="Tyr_kinase_AS"/>
</dbReference>
<evidence type="ECO:0000256" key="8">
    <source>
        <dbReference type="PROSITE-ProRule" id="PRU10141"/>
    </source>
</evidence>
<feature type="domain" description="SH2" evidence="11">
    <location>
        <begin position="101"/>
        <end position="198"/>
    </location>
</feature>
<evidence type="ECO:0000256" key="6">
    <source>
        <dbReference type="ARBA" id="ARBA00051245"/>
    </source>
</evidence>
<evidence type="ECO:0000256" key="3">
    <source>
        <dbReference type="ARBA" id="ARBA00022777"/>
    </source>
</evidence>
<dbReference type="AlphaFoldDB" id="A0A1I7TQ91"/>
<feature type="region of interest" description="Disordered" evidence="10">
    <location>
        <begin position="1"/>
        <end position="82"/>
    </location>
</feature>
<evidence type="ECO:0000256" key="10">
    <source>
        <dbReference type="SAM" id="MobiDB-lite"/>
    </source>
</evidence>
<keyword evidence="5 9" id="KW-0829">Tyrosine-protein kinase</keyword>
<dbReference type="InterPro" id="IPR017441">
    <property type="entry name" value="Protein_kinase_ATP_BS"/>
</dbReference>
<dbReference type="PROSITE" id="PS50001">
    <property type="entry name" value="SH2"/>
    <property type="match status" value="1"/>
</dbReference>
<dbReference type="CDD" id="cd00192">
    <property type="entry name" value="PTKc"/>
    <property type="match status" value="1"/>
</dbReference>
<dbReference type="Gene3D" id="3.30.505.10">
    <property type="entry name" value="SH2 domain"/>
    <property type="match status" value="1"/>
</dbReference>